<evidence type="ECO:0000313" key="6">
    <source>
        <dbReference type="EMBL" id="GAM57062.1"/>
    </source>
</evidence>
<evidence type="ECO:0000256" key="4">
    <source>
        <dbReference type="ARBA" id="ARBA00022694"/>
    </source>
</evidence>
<dbReference type="PROSITE" id="PS01231">
    <property type="entry name" value="TRMA_2"/>
    <property type="match status" value="1"/>
</dbReference>
<organism evidence="6 7">
    <name type="scientific">Vibrio ishigakensis</name>
    <dbReference type="NCBI Taxonomy" id="1481914"/>
    <lineage>
        <taxon>Bacteria</taxon>
        <taxon>Pseudomonadati</taxon>
        <taxon>Pseudomonadota</taxon>
        <taxon>Gammaproteobacteria</taxon>
        <taxon>Vibrionales</taxon>
        <taxon>Vibrionaceae</taxon>
        <taxon>Vibrio</taxon>
    </lineage>
</organism>
<keyword evidence="7" id="KW-1185">Reference proteome</keyword>
<dbReference type="EC" id="2.1.1.35" evidence="6"/>
<evidence type="ECO:0000256" key="2">
    <source>
        <dbReference type="ARBA" id="ARBA00022679"/>
    </source>
</evidence>
<dbReference type="GO" id="GO:0019843">
    <property type="term" value="F:rRNA binding"/>
    <property type="evidence" value="ECO:0007669"/>
    <property type="project" value="TreeGrafter"/>
</dbReference>
<dbReference type="InterPro" id="IPR029063">
    <property type="entry name" value="SAM-dependent_MTases_sf"/>
</dbReference>
<comment type="caution">
    <text evidence="5">Lacks conserved residue(s) required for the propagation of feature annotation.</text>
</comment>
<dbReference type="InterPro" id="IPR010280">
    <property type="entry name" value="U5_MeTrfase_fam"/>
</dbReference>
<evidence type="ECO:0000256" key="3">
    <source>
        <dbReference type="ARBA" id="ARBA00022691"/>
    </source>
</evidence>
<dbReference type="EMBL" id="BBRZ01000043">
    <property type="protein sequence ID" value="GAM57062.1"/>
    <property type="molecule type" value="Genomic_DNA"/>
</dbReference>
<dbReference type="AlphaFoldDB" id="A0A0B8NXP0"/>
<dbReference type="Pfam" id="PF05958">
    <property type="entry name" value="tRNA_U5-meth_tr"/>
    <property type="match status" value="1"/>
</dbReference>
<dbReference type="InterPro" id="IPR030391">
    <property type="entry name" value="MeTrfase_TrmA_CS"/>
</dbReference>
<evidence type="ECO:0000313" key="7">
    <source>
        <dbReference type="Proteomes" id="UP000031671"/>
    </source>
</evidence>
<dbReference type="PROSITE" id="PS51687">
    <property type="entry name" value="SAM_MT_RNA_M5U"/>
    <property type="match status" value="1"/>
</dbReference>
<accession>A0A0B8NXP0</accession>
<dbReference type="GO" id="GO:0032259">
    <property type="term" value="P:methylation"/>
    <property type="evidence" value="ECO:0007669"/>
    <property type="project" value="UniProtKB-KW"/>
</dbReference>
<gene>
    <name evidence="6" type="ORF">JCM19231_2868</name>
</gene>
<keyword evidence="2 5" id="KW-0808">Transferase</keyword>
<keyword evidence="3 5" id="KW-0949">S-adenosyl-L-methionine</keyword>
<dbReference type="InterPro" id="IPR011869">
    <property type="entry name" value="TrmA_MeTrfase"/>
</dbReference>
<dbReference type="GO" id="GO:0008033">
    <property type="term" value="P:tRNA processing"/>
    <property type="evidence" value="ECO:0007669"/>
    <property type="project" value="UniProtKB-KW"/>
</dbReference>
<protein>
    <submittedName>
        <fullName evidence="6">tRNA (Uracil(54)-C5)-methyltransferase</fullName>
        <ecNumber evidence="6">2.1.1.35</ecNumber>
    </submittedName>
</protein>
<keyword evidence="1 5" id="KW-0489">Methyltransferase</keyword>
<dbReference type="Gene3D" id="3.40.50.150">
    <property type="entry name" value="Vaccinia Virus protein VP39"/>
    <property type="match status" value="1"/>
</dbReference>
<comment type="similarity">
    <text evidence="5">Belongs to the class I-like SAM-binding methyltransferase superfamily. RNA M5U methyltransferase family.</text>
</comment>
<proteinExistence type="inferred from homology"/>
<dbReference type="PANTHER" id="PTHR47790:SF2">
    <property type="entry name" value="TRNA_TMRNA (URACIL-C(5))-METHYLTRANSFERASE"/>
    <property type="match status" value="1"/>
</dbReference>
<evidence type="ECO:0000256" key="5">
    <source>
        <dbReference type="PROSITE-ProRule" id="PRU01024"/>
    </source>
</evidence>
<reference evidence="6 7" key="1">
    <citation type="submission" date="2015-01" db="EMBL/GenBank/DDBJ databases">
        <title>Vibrio sp. C1 JCM 19231 whole genome shotgun sequence.</title>
        <authorList>
            <person name="Sawabe T."/>
            <person name="Meirelles P."/>
            <person name="Feng G."/>
            <person name="Sayaka M."/>
            <person name="Hattori M."/>
            <person name="Ohkuma M."/>
        </authorList>
    </citation>
    <scope>NUCLEOTIDE SEQUENCE [LARGE SCALE GENOMIC DNA]</scope>
    <source>
        <strain evidence="7">JCM 19231</strain>
    </source>
</reference>
<dbReference type="Proteomes" id="UP000031671">
    <property type="component" value="Unassembled WGS sequence"/>
</dbReference>
<dbReference type="GO" id="GO:0030697">
    <property type="term" value="F:tRNA (uracil(54)-C5)-methyltransferase activity, S-adenosyl methionine-dependent"/>
    <property type="evidence" value="ECO:0007669"/>
    <property type="project" value="UniProtKB-EC"/>
</dbReference>
<feature type="active site" description="Nucleophile" evidence="5">
    <location>
        <position position="13"/>
    </location>
</feature>
<dbReference type="GO" id="GO:0005829">
    <property type="term" value="C:cytosol"/>
    <property type="evidence" value="ECO:0007669"/>
    <property type="project" value="TreeGrafter"/>
</dbReference>
<evidence type="ECO:0000256" key="1">
    <source>
        <dbReference type="ARBA" id="ARBA00022603"/>
    </source>
</evidence>
<sequence length="56" mass="6659">MVQAYERILYISCNPDTLKDNLEILGKTHNITRFALFDQFPYTHHMEMGIMLERKA</sequence>
<reference evidence="6 7" key="2">
    <citation type="submission" date="2015-01" db="EMBL/GenBank/DDBJ databases">
        <authorList>
            <consortium name="NBRP consortium"/>
            <person name="Sawabe T."/>
            <person name="Meirelles P."/>
            <person name="Feng G."/>
            <person name="Sayaka M."/>
            <person name="Hattori M."/>
            <person name="Ohkuma M."/>
        </authorList>
    </citation>
    <scope>NUCLEOTIDE SEQUENCE [LARGE SCALE GENOMIC DNA]</scope>
    <source>
        <strain evidence="7">JCM 19231</strain>
    </source>
</reference>
<dbReference type="GO" id="GO:0000049">
    <property type="term" value="F:tRNA binding"/>
    <property type="evidence" value="ECO:0007669"/>
    <property type="project" value="TreeGrafter"/>
</dbReference>
<comment type="caution">
    <text evidence="6">The sequence shown here is derived from an EMBL/GenBank/DDBJ whole genome shotgun (WGS) entry which is preliminary data.</text>
</comment>
<name>A0A0B8NXP0_9VIBR</name>
<dbReference type="PANTHER" id="PTHR47790">
    <property type="entry name" value="TRNA/TMRNA (URACIL-C(5))-METHYLTRANSFERASE"/>
    <property type="match status" value="1"/>
</dbReference>
<keyword evidence="4" id="KW-0819">tRNA processing</keyword>